<evidence type="ECO:0000256" key="2">
    <source>
        <dbReference type="PROSITE-ProRule" id="PRU01091"/>
    </source>
</evidence>
<organism evidence="4 5">
    <name type="scientific">Candidatus Woesebacteria bacterium RIFCSPLOWO2_01_FULL_39_21</name>
    <dbReference type="NCBI Taxonomy" id="1802519"/>
    <lineage>
        <taxon>Bacteria</taxon>
        <taxon>Candidatus Woeseibacteriota</taxon>
    </lineage>
</organism>
<dbReference type="PROSITE" id="PS51755">
    <property type="entry name" value="OMPR_PHOB"/>
    <property type="match status" value="1"/>
</dbReference>
<dbReference type="InterPro" id="IPR016032">
    <property type="entry name" value="Sig_transdc_resp-reg_C-effctor"/>
</dbReference>
<dbReference type="Proteomes" id="UP000177082">
    <property type="component" value="Unassembled WGS sequence"/>
</dbReference>
<evidence type="ECO:0000259" key="3">
    <source>
        <dbReference type="PROSITE" id="PS51755"/>
    </source>
</evidence>
<dbReference type="GO" id="GO:0006355">
    <property type="term" value="P:regulation of DNA-templated transcription"/>
    <property type="evidence" value="ECO:0007669"/>
    <property type="project" value="InterPro"/>
</dbReference>
<evidence type="ECO:0000313" key="5">
    <source>
        <dbReference type="Proteomes" id="UP000177082"/>
    </source>
</evidence>
<evidence type="ECO:0000313" key="4">
    <source>
        <dbReference type="EMBL" id="OGM61586.1"/>
    </source>
</evidence>
<evidence type="ECO:0000256" key="1">
    <source>
        <dbReference type="ARBA" id="ARBA00023125"/>
    </source>
</evidence>
<gene>
    <name evidence="4" type="ORF">A2961_03945</name>
</gene>
<dbReference type="AlphaFoldDB" id="A0A1F8BC09"/>
<reference evidence="4 5" key="1">
    <citation type="journal article" date="2016" name="Nat. Commun.">
        <title>Thousands of microbial genomes shed light on interconnected biogeochemical processes in an aquifer system.</title>
        <authorList>
            <person name="Anantharaman K."/>
            <person name="Brown C.T."/>
            <person name="Hug L.A."/>
            <person name="Sharon I."/>
            <person name="Castelle C.J."/>
            <person name="Probst A.J."/>
            <person name="Thomas B.C."/>
            <person name="Singh A."/>
            <person name="Wilkins M.J."/>
            <person name="Karaoz U."/>
            <person name="Brodie E.L."/>
            <person name="Williams K.H."/>
            <person name="Hubbard S.S."/>
            <person name="Banfield J.F."/>
        </authorList>
    </citation>
    <scope>NUCLEOTIDE SEQUENCE [LARGE SCALE GENOMIC DNA]</scope>
</reference>
<proteinExistence type="predicted"/>
<comment type="caution">
    <text evidence="4">The sequence shown here is derived from an EMBL/GenBank/DDBJ whole genome shotgun (WGS) entry which is preliminary data.</text>
</comment>
<dbReference type="GO" id="GO:0000160">
    <property type="term" value="P:phosphorelay signal transduction system"/>
    <property type="evidence" value="ECO:0007669"/>
    <property type="project" value="InterPro"/>
</dbReference>
<dbReference type="Gene3D" id="1.10.10.10">
    <property type="entry name" value="Winged helix-like DNA-binding domain superfamily/Winged helix DNA-binding domain"/>
    <property type="match status" value="1"/>
</dbReference>
<sequence>MGVIEDSIFANYKKALEEGNFDQARKAVSLIQELKKRIESGEFLDYSIDWSPGPTRRYESFNPFPYRYYPDQGIVVFGNSAIRLTPTENQLFGLFSENESSGNIIKVISKKAIMKCLWENKTVTQSALRIAILRLREKIEQDYKNPKVVIKSYARGYIFLGKREPDESQNIE</sequence>
<dbReference type="GO" id="GO:0003677">
    <property type="term" value="F:DNA binding"/>
    <property type="evidence" value="ECO:0007669"/>
    <property type="project" value="UniProtKB-UniRule"/>
</dbReference>
<accession>A0A1F8BC09</accession>
<dbReference type="InterPro" id="IPR001867">
    <property type="entry name" value="OmpR/PhoB-type_DNA-bd"/>
</dbReference>
<dbReference type="SMART" id="SM00862">
    <property type="entry name" value="Trans_reg_C"/>
    <property type="match status" value="1"/>
</dbReference>
<dbReference type="STRING" id="1802519.A2961_03945"/>
<dbReference type="SUPFAM" id="SSF46894">
    <property type="entry name" value="C-terminal effector domain of the bipartite response regulators"/>
    <property type="match status" value="1"/>
</dbReference>
<keyword evidence="1 2" id="KW-0238">DNA-binding</keyword>
<feature type="domain" description="OmpR/PhoB-type" evidence="3">
    <location>
        <begin position="56"/>
        <end position="161"/>
    </location>
</feature>
<name>A0A1F8BC09_9BACT</name>
<feature type="DNA-binding region" description="OmpR/PhoB-type" evidence="2">
    <location>
        <begin position="56"/>
        <end position="161"/>
    </location>
</feature>
<dbReference type="Pfam" id="PF00486">
    <property type="entry name" value="Trans_reg_C"/>
    <property type="match status" value="1"/>
</dbReference>
<dbReference type="InterPro" id="IPR036388">
    <property type="entry name" value="WH-like_DNA-bd_sf"/>
</dbReference>
<protein>
    <recommendedName>
        <fullName evidence="3">OmpR/PhoB-type domain-containing protein</fullName>
    </recommendedName>
</protein>
<dbReference type="EMBL" id="MGHF01000035">
    <property type="protein sequence ID" value="OGM61586.1"/>
    <property type="molecule type" value="Genomic_DNA"/>
</dbReference>